<evidence type="ECO:0000313" key="2">
    <source>
        <dbReference type="EMBL" id="QEZ70825.1"/>
    </source>
</evidence>
<dbReference type="AlphaFoldDB" id="A0A5P3XKI8"/>
<keyword evidence="2" id="KW-0614">Plasmid</keyword>
<evidence type="ECO:0000313" key="3">
    <source>
        <dbReference type="Proteomes" id="UP000326961"/>
    </source>
</evidence>
<name>A0A5P3XKI8_PARBF</name>
<dbReference type="GO" id="GO:0003677">
    <property type="term" value="F:DNA binding"/>
    <property type="evidence" value="ECO:0007669"/>
    <property type="project" value="UniProtKB-KW"/>
</dbReference>
<proteinExistence type="predicted"/>
<dbReference type="EMBL" id="CP032455">
    <property type="protein sequence ID" value="QEZ70825.1"/>
    <property type="molecule type" value="Genomic_DNA"/>
</dbReference>
<dbReference type="Proteomes" id="UP000326961">
    <property type="component" value="Plasmid pPbmMP"/>
</dbReference>
<accession>A0A5P3XKI8</accession>
<gene>
    <name evidence="2" type="ORF">D4A35_17985</name>
</gene>
<dbReference type="RefSeq" id="WP_150887718.1">
    <property type="nucleotide sequence ID" value="NZ_CM017269.1"/>
</dbReference>
<sequence length="104" mass="12565">MLKKLKKNEYNWTFQYIKEYNDMVAYYEKQIEERDKTIYLLKAENFKLKKSIKFQSKTKQISDKDILKIKKLKNEGKSYSYISRETGWSKATISRVINNKSGIY</sequence>
<keyword evidence="2" id="KW-0238">DNA-binding</keyword>
<reference evidence="2 3" key="1">
    <citation type="submission" date="2018-09" db="EMBL/GenBank/DDBJ databases">
        <title>A clostridial neurotoxin that targets Anopheles mosquitoes.</title>
        <authorList>
            <person name="Contreras E."/>
            <person name="Masuyer G."/>
            <person name="Qureshi N."/>
            <person name="Chawla S."/>
            <person name="Lim H.L."/>
            <person name="Chen J."/>
            <person name="Stenmark P."/>
            <person name="Gill S."/>
        </authorList>
    </citation>
    <scope>NUCLEOTIDE SEQUENCE [LARGE SCALE GENOMIC DNA]</scope>
    <source>
        <strain evidence="2 3">Cbm</strain>
        <plasmid evidence="3">ppbmmp</plasmid>
    </source>
</reference>
<geneLocation type="plasmid" evidence="3">
    <name>ppbmmp</name>
</geneLocation>
<protein>
    <submittedName>
        <fullName evidence="2">LacI family DNA-binding transcriptional regulator</fullName>
    </submittedName>
</protein>
<dbReference type="Pfam" id="PF13936">
    <property type="entry name" value="HTH_38"/>
    <property type="match status" value="1"/>
</dbReference>
<dbReference type="InterPro" id="IPR025246">
    <property type="entry name" value="IS30-like_HTH"/>
</dbReference>
<feature type="domain" description="Transposase IS30-like HTH" evidence="1">
    <location>
        <begin position="57"/>
        <end position="97"/>
    </location>
</feature>
<evidence type="ECO:0000259" key="1">
    <source>
        <dbReference type="Pfam" id="PF13936"/>
    </source>
</evidence>
<organism evidence="2 3">
    <name type="scientific">Paraclostridium bifermentans</name>
    <name type="common">Clostridium bifermentans</name>
    <dbReference type="NCBI Taxonomy" id="1490"/>
    <lineage>
        <taxon>Bacteria</taxon>
        <taxon>Bacillati</taxon>
        <taxon>Bacillota</taxon>
        <taxon>Clostridia</taxon>
        <taxon>Peptostreptococcales</taxon>
        <taxon>Peptostreptococcaceae</taxon>
        <taxon>Paraclostridium</taxon>
    </lineage>
</organism>